<dbReference type="InterPro" id="IPR036864">
    <property type="entry name" value="Zn2-C6_fun-type_DNA-bd_sf"/>
</dbReference>
<dbReference type="PRINTS" id="PR00755">
    <property type="entry name" value="AFLATOXINBRP"/>
</dbReference>
<dbReference type="Pfam" id="PF04082">
    <property type="entry name" value="Fungal_trans"/>
    <property type="match status" value="1"/>
</dbReference>
<dbReference type="PROSITE" id="PS50048">
    <property type="entry name" value="ZN2_CY6_FUNGAL_2"/>
    <property type="match status" value="1"/>
</dbReference>
<protein>
    <recommendedName>
        <fullName evidence="6">Zn(2)-C6 fungal-type domain-containing protein</fullName>
    </recommendedName>
</protein>
<evidence type="ECO:0000259" key="6">
    <source>
        <dbReference type="PROSITE" id="PS50048"/>
    </source>
</evidence>
<dbReference type="Pfam" id="PF00172">
    <property type="entry name" value="Zn_clus"/>
    <property type="match status" value="1"/>
</dbReference>
<sequence>MSDGSSRPPKRARQACEGCRRKKTRCPGEQPACSLCVRLGQICSYDNGSRALDPDQTVSERLRSLESKMDMMLSGQFAFPPKHVMDKFMMLYDERCNYQPLPLFGADFAGTYEFRDQELLNAVLAIAIQLPSRPDTAFVTESPTEYAKKASDSVTKKLGNGGVGLSTIQTLCLLSFWEFADGQKDRSWLHLDLALWLAQHSKLTEEPAWNVPPVELEERRRCAWSLYILGRMTGSSPKLPIVTCRFPGATASLLHSPESPVSEGEIIISNNIKLYDILEKVQHFAAQSNCEAGKSLWTGDSEYGSIVSALMEYESQFPDEHRFSEHTSGNFKDDRAYWAPWFSIQFMYHAILCILNHPFLLAIRLEPIKESSPRTFKQTTADLAKLHSYWAFRFTSVAKEFGYAVTDPLIAYAVTVAATIFDHYRLSPETQARRDARDKFIKCLAFVREIGKVWPIAAQMVRPLILVAYPF</sequence>
<dbReference type="CDD" id="cd12148">
    <property type="entry name" value="fungal_TF_MHR"/>
    <property type="match status" value="1"/>
</dbReference>
<evidence type="ECO:0000313" key="7">
    <source>
        <dbReference type="EMBL" id="KAH7057286.1"/>
    </source>
</evidence>
<dbReference type="SUPFAM" id="SSF57701">
    <property type="entry name" value="Zn2/Cys6 DNA-binding domain"/>
    <property type="match status" value="1"/>
</dbReference>
<comment type="subcellular location">
    <subcellularLocation>
        <location evidence="1">Nucleus</location>
    </subcellularLocation>
</comment>
<evidence type="ECO:0000256" key="4">
    <source>
        <dbReference type="ARBA" id="ARBA00023163"/>
    </source>
</evidence>
<proteinExistence type="predicted"/>
<dbReference type="PANTHER" id="PTHR47338:SF9">
    <property type="entry name" value="ZN(II)2CYS6 TRANSCRIPTION FACTOR (EUROFUNG)"/>
    <property type="match status" value="1"/>
</dbReference>
<dbReference type="CDD" id="cd00067">
    <property type="entry name" value="GAL4"/>
    <property type="match status" value="1"/>
</dbReference>
<evidence type="ECO:0000256" key="3">
    <source>
        <dbReference type="ARBA" id="ARBA00023015"/>
    </source>
</evidence>
<feature type="domain" description="Zn(2)-C6 fungal-type" evidence="6">
    <location>
        <begin position="15"/>
        <end position="45"/>
    </location>
</feature>
<keyword evidence="5" id="KW-0539">Nucleus</keyword>
<evidence type="ECO:0000313" key="8">
    <source>
        <dbReference type="Proteomes" id="UP000774617"/>
    </source>
</evidence>
<keyword evidence="8" id="KW-1185">Reference proteome</keyword>
<evidence type="ECO:0000256" key="5">
    <source>
        <dbReference type="ARBA" id="ARBA00023242"/>
    </source>
</evidence>
<comment type="caution">
    <text evidence="7">The sequence shown here is derived from an EMBL/GenBank/DDBJ whole genome shotgun (WGS) entry which is preliminary data.</text>
</comment>
<organism evidence="7 8">
    <name type="scientific">Macrophomina phaseolina</name>
    <dbReference type="NCBI Taxonomy" id="35725"/>
    <lineage>
        <taxon>Eukaryota</taxon>
        <taxon>Fungi</taxon>
        <taxon>Dikarya</taxon>
        <taxon>Ascomycota</taxon>
        <taxon>Pezizomycotina</taxon>
        <taxon>Dothideomycetes</taxon>
        <taxon>Dothideomycetes incertae sedis</taxon>
        <taxon>Botryosphaeriales</taxon>
        <taxon>Botryosphaeriaceae</taxon>
        <taxon>Macrophomina</taxon>
    </lineage>
</organism>
<name>A0ABQ8GLR1_9PEZI</name>
<dbReference type="SMART" id="SM00066">
    <property type="entry name" value="GAL4"/>
    <property type="match status" value="1"/>
</dbReference>
<evidence type="ECO:0000256" key="2">
    <source>
        <dbReference type="ARBA" id="ARBA00022723"/>
    </source>
</evidence>
<dbReference type="InterPro" id="IPR001138">
    <property type="entry name" value="Zn2Cys6_DnaBD"/>
</dbReference>
<dbReference type="EMBL" id="JAGTJR010000007">
    <property type="protein sequence ID" value="KAH7057286.1"/>
    <property type="molecule type" value="Genomic_DNA"/>
</dbReference>
<dbReference type="Gene3D" id="4.10.240.10">
    <property type="entry name" value="Zn(2)-C6 fungal-type DNA-binding domain"/>
    <property type="match status" value="1"/>
</dbReference>
<accession>A0ABQ8GLR1</accession>
<keyword evidence="2" id="KW-0479">Metal-binding</keyword>
<dbReference type="Proteomes" id="UP000774617">
    <property type="component" value="Unassembled WGS sequence"/>
</dbReference>
<keyword evidence="3" id="KW-0805">Transcription regulation</keyword>
<dbReference type="PROSITE" id="PS00463">
    <property type="entry name" value="ZN2_CY6_FUNGAL_1"/>
    <property type="match status" value="1"/>
</dbReference>
<dbReference type="PANTHER" id="PTHR47338">
    <property type="entry name" value="ZN(II)2CYS6 TRANSCRIPTION FACTOR (EUROFUNG)-RELATED"/>
    <property type="match status" value="1"/>
</dbReference>
<keyword evidence="4" id="KW-0804">Transcription</keyword>
<gene>
    <name evidence="7" type="ORF">B0J12DRAFT_738082</name>
</gene>
<reference evidence="7 8" key="1">
    <citation type="journal article" date="2021" name="Nat. Commun.">
        <title>Genetic determinants of endophytism in the Arabidopsis root mycobiome.</title>
        <authorList>
            <person name="Mesny F."/>
            <person name="Miyauchi S."/>
            <person name="Thiergart T."/>
            <person name="Pickel B."/>
            <person name="Atanasova L."/>
            <person name="Karlsson M."/>
            <person name="Huettel B."/>
            <person name="Barry K.W."/>
            <person name="Haridas S."/>
            <person name="Chen C."/>
            <person name="Bauer D."/>
            <person name="Andreopoulos W."/>
            <person name="Pangilinan J."/>
            <person name="LaButti K."/>
            <person name="Riley R."/>
            <person name="Lipzen A."/>
            <person name="Clum A."/>
            <person name="Drula E."/>
            <person name="Henrissat B."/>
            <person name="Kohler A."/>
            <person name="Grigoriev I.V."/>
            <person name="Martin F.M."/>
            <person name="Hacquard S."/>
        </authorList>
    </citation>
    <scope>NUCLEOTIDE SEQUENCE [LARGE SCALE GENOMIC DNA]</scope>
    <source>
        <strain evidence="7 8">MPI-SDFR-AT-0080</strain>
    </source>
</reference>
<dbReference type="InterPro" id="IPR007219">
    <property type="entry name" value="XnlR_reg_dom"/>
</dbReference>
<evidence type="ECO:0000256" key="1">
    <source>
        <dbReference type="ARBA" id="ARBA00004123"/>
    </source>
</evidence>
<dbReference type="InterPro" id="IPR050815">
    <property type="entry name" value="TF_fung"/>
</dbReference>